<feature type="transmembrane region" description="Helical" evidence="11">
    <location>
        <begin position="352"/>
        <end position="375"/>
    </location>
</feature>
<dbReference type="GO" id="GO:0015807">
    <property type="term" value="P:L-amino acid transport"/>
    <property type="evidence" value="ECO:0007669"/>
    <property type="project" value="TreeGrafter"/>
</dbReference>
<comment type="caution">
    <text evidence="14">The sequence shown here is derived from an EMBL/GenBank/DDBJ whole genome shotgun (WGS) entry which is preliminary data.</text>
</comment>
<feature type="region of interest" description="Disordered" evidence="10">
    <location>
        <begin position="1"/>
        <end position="22"/>
    </location>
</feature>
<evidence type="ECO:0000256" key="7">
    <source>
        <dbReference type="ARBA" id="ARBA00022970"/>
    </source>
</evidence>
<evidence type="ECO:0000256" key="4">
    <source>
        <dbReference type="ARBA" id="ARBA00022692"/>
    </source>
</evidence>
<evidence type="ECO:0000313" key="15">
    <source>
        <dbReference type="Proteomes" id="UP000294558"/>
    </source>
</evidence>
<proteinExistence type="inferred from homology"/>
<evidence type="ECO:0000259" key="13">
    <source>
        <dbReference type="PROSITE" id="PS50893"/>
    </source>
</evidence>
<dbReference type="Pfam" id="PF07690">
    <property type="entry name" value="MFS_1"/>
    <property type="match status" value="1"/>
</dbReference>
<dbReference type="SMART" id="SM00382">
    <property type="entry name" value="AAA"/>
    <property type="match status" value="1"/>
</dbReference>
<accession>A0A4R7HX06</accession>
<evidence type="ECO:0000259" key="12">
    <source>
        <dbReference type="PROSITE" id="PS50850"/>
    </source>
</evidence>
<comment type="similarity">
    <text evidence="2">Belongs to the ABC transporter superfamily.</text>
</comment>
<gene>
    <name evidence="14" type="ORF">BDK89_0558</name>
</gene>
<dbReference type="AlphaFoldDB" id="A0A4R7HX06"/>
<evidence type="ECO:0000256" key="10">
    <source>
        <dbReference type="SAM" id="MobiDB-lite"/>
    </source>
</evidence>
<dbReference type="GO" id="GO:0015658">
    <property type="term" value="F:branched-chain amino acid transmembrane transporter activity"/>
    <property type="evidence" value="ECO:0007669"/>
    <property type="project" value="TreeGrafter"/>
</dbReference>
<evidence type="ECO:0000256" key="3">
    <source>
        <dbReference type="ARBA" id="ARBA00022448"/>
    </source>
</evidence>
<protein>
    <submittedName>
        <fullName evidence="14">ABC-type branched-subunit amino acid transport system ATPase component</fullName>
    </submittedName>
</protein>
<reference evidence="14 15" key="1">
    <citation type="submission" date="2019-03" db="EMBL/GenBank/DDBJ databases">
        <title>Sequencing the genomes of 1000 actinobacteria strains.</title>
        <authorList>
            <person name="Klenk H.-P."/>
        </authorList>
    </citation>
    <scope>NUCLEOTIDE SEQUENCE [LARGE SCALE GENOMIC DNA]</scope>
    <source>
        <strain evidence="14 15">DSM 18936</strain>
    </source>
</reference>
<keyword evidence="4 11" id="KW-0812">Transmembrane</keyword>
<feature type="transmembrane region" description="Helical" evidence="11">
    <location>
        <begin position="387"/>
        <end position="407"/>
    </location>
</feature>
<keyword evidence="9 11" id="KW-0472">Membrane</keyword>
<keyword evidence="6" id="KW-0067">ATP-binding</keyword>
<evidence type="ECO:0000256" key="9">
    <source>
        <dbReference type="ARBA" id="ARBA00023136"/>
    </source>
</evidence>
<organism evidence="14 15">
    <name type="scientific">Ilumatobacter fluminis</name>
    <dbReference type="NCBI Taxonomy" id="467091"/>
    <lineage>
        <taxon>Bacteria</taxon>
        <taxon>Bacillati</taxon>
        <taxon>Actinomycetota</taxon>
        <taxon>Acidimicrobiia</taxon>
        <taxon>Acidimicrobiales</taxon>
        <taxon>Ilumatobacteraceae</taxon>
        <taxon>Ilumatobacter</taxon>
    </lineage>
</organism>
<dbReference type="SUPFAM" id="SSF103473">
    <property type="entry name" value="MFS general substrate transporter"/>
    <property type="match status" value="1"/>
</dbReference>
<dbReference type="SUPFAM" id="SSF52540">
    <property type="entry name" value="P-loop containing nucleoside triphosphate hydrolases"/>
    <property type="match status" value="1"/>
</dbReference>
<evidence type="ECO:0000256" key="1">
    <source>
        <dbReference type="ARBA" id="ARBA00004651"/>
    </source>
</evidence>
<dbReference type="Gene3D" id="3.40.50.300">
    <property type="entry name" value="P-loop containing nucleotide triphosphate hydrolases"/>
    <property type="match status" value="1"/>
</dbReference>
<dbReference type="InterPro" id="IPR003593">
    <property type="entry name" value="AAA+_ATPase"/>
</dbReference>
<comment type="subcellular location">
    <subcellularLocation>
        <location evidence="1">Cell membrane</location>
        <topology evidence="1">Multi-pass membrane protein</topology>
    </subcellularLocation>
</comment>
<dbReference type="PANTHER" id="PTHR43820">
    <property type="entry name" value="HIGH-AFFINITY BRANCHED-CHAIN AMINO ACID TRANSPORT ATP-BINDING PROTEIN LIVF"/>
    <property type="match status" value="1"/>
</dbReference>
<name>A0A4R7HX06_9ACTN</name>
<feature type="transmembrane region" description="Helical" evidence="11">
    <location>
        <begin position="294"/>
        <end position="314"/>
    </location>
</feature>
<keyword evidence="8 11" id="KW-1133">Transmembrane helix</keyword>
<keyword evidence="3" id="KW-0813">Transport</keyword>
<keyword evidence="15" id="KW-1185">Reference proteome</keyword>
<dbReference type="InterPro" id="IPR052156">
    <property type="entry name" value="BCAA_Transport_ATP-bd_LivF"/>
</dbReference>
<evidence type="ECO:0000256" key="11">
    <source>
        <dbReference type="SAM" id="Phobius"/>
    </source>
</evidence>
<feature type="domain" description="Major facilitator superfamily (MFS) profile" evidence="12">
    <location>
        <begin position="37"/>
        <end position="443"/>
    </location>
</feature>
<dbReference type="PROSITE" id="PS50893">
    <property type="entry name" value="ABC_TRANSPORTER_2"/>
    <property type="match status" value="1"/>
</dbReference>
<keyword evidence="7" id="KW-0029">Amino-acid transport</keyword>
<feature type="transmembrane region" description="Helical" evidence="11">
    <location>
        <begin position="326"/>
        <end position="346"/>
    </location>
</feature>
<evidence type="ECO:0000256" key="8">
    <source>
        <dbReference type="ARBA" id="ARBA00022989"/>
    </source>
</evidence>
<feature type="domain" description="ABC transporter" evidence="13">
    <location>
        <begin position="472"/>
        <end position="703"/>
    </location>
</feature>
<feature type="transmembrane region" description="Helical" evidence="11">
    <location>
        <begin position="101"/>
        <end position="121"/>
    </location>
</feature>
<feature type="transmembrane region" description="Helical" evidence="11">
    <location>
        <begin position="65"/>
        <end position="89"/>
    </location>
</feature>
<feature type="transmembrane region" description="Helical" evidence="11">
    <location>
        <begin position="419"/>
        <end position="438"/>
    </location>
</feature>
<evidence type="ECO:0000256" key="6">
    <source>
        <dbReference type="ARBA" id="ARBA00022840"/>
    </source>
</evidence>
<evidence type="ECO:0000313" key="14">
    <source>
        <dbReference type="EMBL" id="TDT14999.1"/>
    </source>
</evidence>
<feature type="transmembrane region" description="Helical" evidence="11">
    <location>
        <begin position="260"/>
        <end position="282"/>
    </location>
</feature>
<feature type="transmembrane region" description="Helical" evidence="11">
    <location>
        <begin position="192"/>
        <end position="215"/>
    </location>
</feature>
<evidence type="ECO:0000256" key="5">
    <source>
        <dbReference type="ARBA" id="ARBA00022741"/>
    </source>
</evidence>
<keyword evidence="5" id="KW-0547">Nucleotide-binding</keyword>
<dbReference type="GO" id="GO:0005886">
    <property type="term" value="C:plasma membrane"/>
    <property type="evidence" value="ECO:0007669"/>
    <property type="project" value="UniProtKB-SubCell"/>
</dbReference>
<dbReference type="EMBL" id="SOAU01000001">
    <property type="protein sequence ID" value="TDT14999.1"/>
    <property type="molecule type" value="Genomic_DNA"/>
</dbReference>
<dbReference type="Gene3D" id="1.20.1250.20">
    <property type="entry name" value="MFS general substrate transporter like domains"/>
    <property type="match status" value="1"/>
</dbReference>
<dbReference type="InterPro" id="IPR003439">
    <property type="entry name" value="ABC_transporter-like_ATP-bd"/>
</dbReference>
<dbReference type="InterPro" id="IPR020846">
    <property type="entry name" value="MFS_dom"/>
</dbReference>
<dbReference type="InterPro" id="IPR027417">
    <property type="entry name" value="P-loop_NTPase"/>
</dbReference>
<dbReference type="Pfam" id="PF00005">
    <property type="entry name" value="ABC_tran"/>
    <property type="match status" value="1"/>
</dbReference>
<dbReference type="GO" id="GO:0016887">
    <property type="term" value="F:ATP hydrolysis activity"/>
    <property type="evidence" value="ECO:0007669"/>
    <property type="project" value="InterPro"/>
</dbReference>
<evidence type="ECO:0000256" key="2">
    <source>
        <dbReference type="ARBA" id="ARBA00005417"/>
    </source>
</evidence>
<dbReference type="PROSITE" id="PS50850">
    <property type="entry name" value="MFS"/>
    <property type="match status" value="1"/>
</dbReference>
<dbReference type="InterPro" id="IPR011701">
    <property type="entry name" value="MFS"/>
</dbReference>
<sequence>MTATDEPGTDDRQAVADEPPSTALGPRAAVKAGGVGTVAILSGLATVDELDNALLGIFAPEIQDALGISTTGLAAIGTASGAVFVAGAIPIARLADRTNRSVIAVVATVIWSASLALLGFVQNVFQFVLSRVVTGLGKSNTLPIHGSILADAYPEEARGSVYAIHGASGPFGRVLGPLTVALLTIVITGDDAWRTIALIAAIPPFVMAGVAAVWLREPKRGAHERERVLGSAAALDTDEQPIAMSLAFERIRRIATFDRIATGIGVIGFTIFSVPIFVSLVLEDHFGLSAGERGVIGTVGAVVSLVAVPVGATIGGKIYARDPALLLRIMGVSVVVTSALLSIAVFMPNAVLYTIVASAGGAISSAAFVTLFVIVSSIVPANLRAQGFSLIGVYVFLIGGFFGSIVAGIVADSIGTRPAIPVVLLPAAIVGGVLIASAGRTVHADMQRVSDDLIEAASEQERRARTGEHPVLQVKDLHVSIGTVPILHGIDLEVNDGEILAIVGTNGSGKSTLLRSISGLQSAERGVIRFGPTDITLQSAHARTRAGIVQLAGGRSSFGPLTVRENFEVGGLHLDDEVRRRRVDEALELFPELDRLLDQRADRLSGGEQQMLGLARALLLDPDLLLIDELSLGLAPVVVGRLVGTLDRIRADGTAIVIVEQSLNVAAATADRVVFLDRGRVLFDGAGDDLLARPDLARAVFLGGGA</sequence>
<dbReference type="GO" id="GO:0005524">
    <property type="term" value="F:ATP binding"/>
    <property type="evidence" value="ECO:0007669"/>
    <property type="project" value="UniProtKB-KW"/>
</dbReference>
<dbReference type="InterPro" id="IPR036259">
    <property type="entry name" value="MFS_trans_sf"/>
</dbReference>
<dbReference type="PANTHER" id="PTHR43820:SF4">
    <property type="entry name" value="HIGH-AFFINITY BRANCHED-CHAIN AMINO ACID TRANSPORT ATP-BINDING PROTEIN LIVF"/>
    <property type="match status" value="1"/>
</dbReference>
<dbReference type="RefSeq" id="WP_166657336.1">
    <property type="nucleotide sequence ID" value="NZ_SOAU01000001.1"/>
</dbReference>
<dbReference type="InterPro" id="IPR017871">
    <property type="entry name" value="ABC_transporter-like_CS"/>
</dbReference>
<dbReference type="Proteomes" id="UP000294558">
    <property type="component" value="Unassembled WGS sequence"/>
</dbReference>
<dbReference type="PROSITE" id="PS00211">
    <property type="entry name" value="ABC_TRANSPORTER_1"/>
    <property type="match status" value="1"/>
</dbReference>